<dbReference type="GO" id="GO:0016787">
    <property type="term" value="F:hydrolase activity"/>
    <property type="evidence" value="ECO:0007669"/>
    <property type="project" value="UniProtKB-KW"/>
</dbReference>
<evidence type="ECO:0000313" key="8">
    <source>
        <dbReference type="Proteomes" id="UP001165405"/>
    </source>
</evidence>
<comment type="caution">
    <text evidence="7">The sequence shown here is derived from an EMBL/GenBank/DDBJ whole genome shotgun (WGS) entry which is preliminary data.</text>
</comment>
<evidence type="ECO:0000256" key="2">
    <source>
        <dbReference type="ARBA" id="ARBA00022649"/>
    </source>
</evidence>
<feature type="region of interest" description="Disordered" evidence="6">
    <location>
        <begin position="1"/>
        <end position="32"/>
    </location>
</feature>
<keyword evidence="4" id="KW-0547">Nucleotide-binding</keyword>
<gene>
    <name evidence="7" type="ORF">L1785_03330</name>
</gene>
<dbReference type="GO" id="GO:0000166">
    <property type="term" value="F:nucleotide binding"/>
    <property type="evidence" value="ECO:0007669"/>
    <property type="project" value="UniProtKB-KW"/>
</dbReference>
<dbReference type="EMBL" id="JAKGSG010000011">
    <property type="protein sequence ID" value="MCF4120002.1"/>
    <property type="molecule type" value="Genomic_DNA"/>
</dbReference>
<evidence type="ECO:0000313" key="7">
    <source>
        <dbReference type="EMBL" id="MCF4120002.1"/>
    </source>
</evidence>
<accession>A0AA41U815</accession>
<keyword evidence="3" id="KW-0540">Nuclease</keyword>
<dbReference type="InterPro" id="IPR051813">
    <property type="entry name" value="HepT_RNase_toxin"/>
</dbReference>
<evidence type="ECO:0000256" key="4">
    <source>
        <dbReference type="ARBA" id="ARBA00022741"/>
    </source>
</evidence>
<evidence type="ECO:0000256" key="3">
    <source>
        <dbReference type="ARBA" id="ARBA00022722"/>
    </source>
</evidence>
<keyword evidence="1" id="KW-0597">Phosphoprotein</keyword>
<dbReference type="GO" id="GO:0110001">
    <property type="term" value="C:toxin-antitoxin complex"/>
    <property type="evidence" value="ECO:0007669"/>
    <property type="project" value="InterPro"/>
</dbReference>
<evidence type="ECO:0000256" key="1">
    <source>
        <dbReference type="ARBA" id="ARBA00022553"/>
    </source>
</evidence>
<evidence type="ECO:0000256" key="5">
    <source>
        <dbReference type="ARBA" id="ARBA00022801"/>
    </source>
</evidence>
<name>A0AA41U815_9MICO</name>
<feature type="compositionally biased region" description="Basic and acidic residues" evidence="6">
    <location>
        <begin position="1"/>
        <end position="15"/>
    </location>
</feature>
<dbReference type="RefSeq" id="WP_236087714.1">
    <property type="nucleotide sequence ID" value="NZ_JAKGSG010000011.1"/>
</dbReference>
<keyword evidence="5" id="KW-0378">Hydrolase</keyword>
<sequence>MTGGEAEHPRFRRDPAPPGSLGDVARRPYDPGQTQRRLRDLVVFVDQAAQIVAAGHDAFVAKDAWQPRAAATYLIIEIASVAEKLHGRVKEHFHTVPWRQIAQTRNIAAHQYDDVNYEIVWAVLSVAVPRLAADLGLPASPDDPIDLPDELAAPERPA</sequence>
<dbReference type="GO" id="GO:0004540">
    <property type="term" value="F:RNA nuclease activity"/>
    <property type="evidence" value="ECO:0007669"/>
    <property type="project" value="InterPro"/>
</dbReference>
<organism evidence="7 8">
    <name type="scientific">Antribacter soli</name>
    <dbReference type="NCBI Taxonomy" id="2910976"/>
    <lineage>
        <taxon>Bacteria</taxon>
        <taxon>Bacillati</taxon>
        <taxon>Actinomycetota</taxon>
        <taxon>Actinomycetes</taxon>
        <taxon>Micrococcales</taxon>
        <taxon>Promicromonosporaceae</taxon>
        <taxon>Antribacter</taxon>
    </lineage>
</organism>
<reference evidence="7" key="1">
    <citation type="submission" date="2022-01" db="EMBL/GenBank/DDBJ databases">
        <title>Antribacter sp. nov., isolated from Guizhou of China.</title>
        <authorList>
            <person name="Chengliang C."/>
            <person name="Ya Z."/>
        </authorList>
    </citation>
    <scope>NUCLEOTIDE SEQUENCE</scope>
    <source>
        <strain evidence="7">KLBMP 9083</strain>
    </source>
</reference>
<dbReference type="PANTHER" id="PTHR34139:SF1">
    <property type="entry name" value="RNASE MJ1380-RELATED"/>
    <property type="match status" value="1"/>
</dbReference>
<dbReference type="AlphaFoldDB" id="A0AA41U815"/>
<dbReference type="Proteomes" id="UP001165405">
    <property type="component" value="Unassembled WGS sequence"/>
</dbReference>
<keyword evidence="8" id="KW-1185">Reference proteome</keyword>
<proteinExistence type="predicted"/>
<dbReference type="InterPro" id="IPR008201">
    <property type="entry name" value="HepT-like"/>
</dbReference>
<evidence type="ECO:0000256" key="6">
    <source>
        <dbReference type="SAM" id="MobiDB-lite"/>
    </source>
</evidence>
<dbReference type="Pfam" id="PF01934">
    <property type="entry name" value="HepT-like"/>
    <property type="match status" value="1"/>
</dbReference>
<protein>
    <submittedName>
        <fullName evidence="7">DUF86 domain-containing protein</fullName>
    </submittedName>
</protein>
<keyword evidence="2" id="KW-1277">Toxin-antitoxin system</keyword>
<dbReference type="PANTHER" id="PTHR34139">
    <property type="entry name" value="UPF0331 PROTEIN MJ0127"/>
    <property type="match status" value="1"/>
</dbReference>